<dbReference type="GO" id="GO:0003723">
    <property type="term" value="F:RNA binding"/>
    <property type="evidence" value="ECO:0007669"/>
    <property type="project" value="InterPro"/>
</dbReference>
<organism evidence="6 7">
    <name type="scientific">Desulfurococcus mucosus (strain ATCC 35584 / DSM 2162 / JCM 9187 / O7/1)</name>
    <dbReference type="NCBI Taxonomy" id="765177"/>
    <lineage>
        <taxon>Archaea</taxon>
        <taxon>Thermoproteota</taxon>
        <taxon>Thermoprotei</taxon>
        <taxon>Desulfurococcales</taxon>
        <taxon>Desulfurococcaceae</taxon>
        <taxon>Desulfurococcus</taxon>
    </lineage>
</organism>
<dbReference type="Pfam" id="PF00575">
    <property type="entry name" value="S1"/>
    <property type="match status" value="1"/>
</dbReference>
<protein>
    <submittedName>
        <fullName evidence="6">Translation initiation factor 2 subunit alpha (AeIF-2a)</fullName>
    </submittedName>
</protein>
<dbReference type="Gene3D" id="1.10.150.190">
    <property type="entry name" value="Translation initiation factor 2, subunit 1, domain 2"/>
    <property type="match status" value="1"/>
</dbReference>
<dbReference type="STRING" id="765177.Desmu_0049"/>
<evidence type="ECO:0000256" key="4">
    <source>
        <dbReference type="SAM" id="Coils"/>
    </source>
</evidence>
<dbReference type="NCBIfam" id="NF003062">
    <property type="entry name" value="PRK03987.1-1"/>
    <property type="match status" value="1"/>
</dbReference>
<proteinExistence type="inferred from homology"/>
<dbReference type="InterPro" id="IPR044126">
    <property type="entry name" value="S1_IF2_alpha"/>
</dbReference>
<dbReference type="PANTHER" id="PTHR10602">
    <property type="entry name" value="EUKARYOTIC TRANSLATION INITIATION FACTOR 2 SUBUNIT 1"/>
    <property type="match status" value="1"/>
</dbReference>
<reference evidence="6 7" key="2">
    <citation type="journal article" date="2011" name="Stand. Genomic Sci.">
        <title>Complete genome sequence of Desulfurococcus mucosus type strain (O7/1).</title>
        <authorList>
            <person name="Wirth R."/>
            <person name="Chertkov O."/>
            <person name="Held B."/>
            <person name="Lapidus A."/>
            <person name="Nolan M."/>
            <person name="Lucas S."/>
            <person name="Hammon N."/>
            <person name="Deshpande S."/>
            <person name="Cheng J.F."/>
            <person name="Tapia R."/>
            <person name="Han C."/>
            <person name="Goodwin L."/>
            <person name="Pitluck S."/>
            <person name="Liolios K."/>
            <person name="Ioanna P."/>
            <person name="Ivanova N."/>
            <person name="Mavromatis K."/>
            <person name="Mikhailova N."/>
            <person name="Pati A."/>
            <person name="Chen A."/>
            <person name="Palaniappan K."/>
            <person name="Land M."/>
            <person name="Hauser L."/>
            <person name="Chang Y.J."/>
            <person name="Jeffries C.D."/>
            <person name="Bilek Y."/>
            <person name="Hader T."/>
            <person name="Rohde M."/>
            <person name="Spring S."/>
            <person name="Sikorski J."/>
            <person name="Goker M."/>
            <person name="Woyke T."/>
            <person name="Bristow J."/>
            <person name="Eisen J.A."/>
            <person name="Markowitz V."/>
            <person name="Hugenholtz P."/>
            <person name="Kyrpides N.C."/>
            <person name="Klenk H.P."/>
        </authorList>
    </citation>
    <scope>NUCLEOTIDE SEQUENCE [LARGE SCALE GENOMIC DNA]</scope>
    <source>
        <strain evidence="7">ATCC 35584 / DSM 2162 / JCM 9187 / O7/1</strain>
    </source>
</reference>
<dbReference type="Gene3D" id="2.40.50.140">
    <property type="entry name" value="Nucleic acid-binding proteins"/>
    <property type="match status" value="1"/>
</dbReference>
<evidence type="ECO:0000259" key="5">
    <source>
        <dbReference type="PROSITE" id="PS50126"/>
    </source>
</evidence>
<evidence type="ECO:0000313" key="7">
    <source>
        <dbReference type="Proteomes" id="UP000001068"/>
    </source>
</evidence>
<dbReference type="HOGENOM" id="CLU_033458_0_2_2"/>
<keyword evidence="2 6" id="KW-0396">Initiation factor</keyword>
<keyword evidence="3" id="KW-0648">Protein biosynthesis</keyword>
<evidence type="ECO:0000313" key="6">
    <source>
        <dbReference type="EMBL" id="ADV64368.1"/>
    </source>
</evidence>
<dbReference type="InterPro" id="IPR011488">
    <property type="entry name" value="TIF_2_asu"/>
</dbReference>
<dbReference type="InterPro" id="IPR024055">
    <property type="entry name" value="TIF2_asu_C"/>
</dbReference>
<dbReference type="InterPro" id="IPR003029">
    <property type="entry name" value="S1_domain"/>
</dbReference>
<dbReference type="GO" id="GO:0003743">
    <property type="term" value="F:translation initiation factor activity"/>
    <property type="evidence" value="ECO:0007669"/>
    <property type="project" value="UniProtKB-KW"/>
</dbReference>
<dbReference type="PROSITE" id="PS50126">
    <property type="entry name" value="S1"/>
    <property type="match status" value="1"/>
</dbReference>
<dbReference type="InterPro" id="IPR012340">
    <property type="entry name" value="NA-bd_OB-fold"/>
</dbReference>
<dbReference type="KEGG" id="dmu:Desmu_0049"/>
<dbReference type="PANTHER" id="PTHR10602:SF0">
    <property type="entry name" value="EUKARYOTIC TRANSLATION INITIATION FACTOR 2 SUBUNIT 1"/>
    <property type="match status" value="1"/>
</dbReference>
<accession>E8RAF8</accession>
<dbReference type="SMART" id="SM00316">
    <property type="entry name" value="S1"/>
    <property type="match status" value="1"/>
</dbReference>
<dbReference type="SUPFAM" id="SSF50249">
    <property type="entry name" value="Nucleic acid-binding proteins"/>
    <property type="match status" value="1"/>
</dbReference>
<dbReference type="OrthoDB" id="84794at2157"/>
<dbReference type="SUPFAM" id="SSF116742">
    <property type="entry name" value="eIF2alpha middle domain-like"/>
    <property type="match status" value="1"/>
</dbReference>
<dbReference type="eggNOG" id="arCOG04107">
    <property type="taxonomic scope" value="Archaea"/>
</dbReference>
<dbReference type="Gene3D" id="3.30.70.1130">
    <property type="entry name" value="EIF_2_alpha"/>
    <property type="match status" value="1"/>
</dbReference>
<dbReference type="CDD" id="cd04452">
    <property type="entry name" value="S1_IF2_alpha"/>
    <property type="match status" value="1"/>
</dbReference>
<name>E8RAF8_DESM0</name>
<feature type="domain" description="S1 motif" evidence="5">
    <location>
        <begin position="11"/>
        <end position="82"/>
    </location>
</feature>
<dbReference type="FunFam" id="2.40.50.140:FF:000015">
    <property type="entry name" value="Eukaryotic translation initiation factor 2 subunit alpha"/>
    <property type="match status" value="1"/>
</dbReference>
<keyword evidence="7" id="KW-1185">Reference proteome</keyword>
<evidence type="ECO:0000256" key="2">
    <source>
        <dbReference type="ARBA" id="ARBA00022540"/>
    </source>
</evidence>
<gene>
    <name evidence="6" type="ordered locus">Desmu_0049</name>
</gene>
<reference evidence="7" key="1">
    <citation type="submission" date="2010-11" db="EMBL/GenBank/DDBJ databases">
        <title>The complete genome of Desulfurococcus mucosus DSM 2162.</title>
        <authorList>
            <consortium name="US DOE Joint Genome Institute (JGI-PGF)"/>
            <person name="Lucas S."/>
            <person name="Copeland A."/>
            <person name="Lapidus A."/>
            <person name="Bruce D."/>
            <person name="Goodwin L."/>
            <person name="Pitluck S."/>
            <person name="Kyrpides N."/>
            <person name="Mavromatis K."/>
            <person name="Pagani I."/>
            <person name="Ivanova N."/>
            <person name="Ovchinnikova G."/>
            <person name="Chertkov O."/>
            <person name="Held B."/>
            <person name="Brettin T."/>
            <person name="Detter J.C."/>
            <person name="Tapia R."/>
            <person name="Han C."/>
            <person name="Land M."/>
            <person name="Hauser L."/>
            <person name="Markowitz V."/>
            <person name="Cheng J.-F."/>
            <person name="Hugenholtz P."/>
            <person name="Woyke T."/>
            <person name="Wu D."/>
            <person name="Wirth R."/>
            <person name="Bilek Y."/>
            <person name="Hader T."/>
            <person name="Klenk H.-P."/>
            <person name="Eisen J.A."/>
        </authorList>
    </citation>
    <scope>NUCLEOTIDE SEQUENCE [LARGE SCALE GENOMIC DNA]</scope>
    <source>
        <strain evidence="7">ATCC 35584 / DSM 2162 / JCM 9187 / O7/1</strain>
    </source>
</reference>
<dbReference type="Proteomes" id="UP000001068">
    <property type="component" value="Chromosome"/>
</dbReference>
<dbReference type="InterPro" id="IPR024054">
    <property type="entry name" value="TIF2_asu_middle_sf"/>
</dbReference>
<evidence type="ECO:0000256" key="1">
    <source>
        <dbReference type="ARBA" id="ARBA00007223"/>
    </source>
</evidence>
<comment type="similarity">
    <text evidence="1">Belongs to the eIF-2-alpha family.</text>
</comment>
<dbReference type="AlphaFoldDB" id="E8RAF8"/>
<dbReference type="RefSeq" id="WP_013561590.1">
    <property type="nucleotide sequence ID" value="NC_014961.1"/>
</dbReference>
<dbReference type="Pfam" id="PF07541">
    <property type="entry name" value="EIF_2_alpha"/>
    <property type="match status" value="1"/>
</dbReference>
<evidence type="ECO:0000256" key="3">
    <source>
        <dbReference type="ARBA" id="ARBA00022917"/>
    </source>
</evidence>
<feature type="coiled-coil region" evidence="4">
    <location>
        <begin position="225"/>
        <end position="252"/>
    </location>
</feature>
<sequence>MIPRRELPDIGEYVVATVREIYDYGAYVTLDEYGDRKAFLPWSEIATKWVKNIRDVIREGEKIVVKVIRVDRAKKEVDVSLKKVADADRRKKMMWWKRYVKAAKIVELVAESIGKSREDAYREVIWRLEDAYGDPLYALEEAVSTGGEALAKAGVPEEWINPLLTEVKRHIKIKEVSVRARLTVQSRHPDGVERVRRVLEAVANTLKAKGARFKLYTAGAPRYILEIYSQDYKTAETLLEEALKKAEEASKASDIVFKGEREKT</sequence>
<dbReference type="SUPFAM" id="SSF110993">
    <property type="entry name" value="eIF-2-alpha, C-terminal domain"/>
    <property type="match status" value="1"/>
</dbReference>
<keyword evidence="4" id="KW-0175">Coiled coil</keyword>
<dbReference type="GeneID" id="10152730"/>
<dbReference type="EMBL" id="CP002363">
    <property type="protein sequence ID" value="ADV64368.1"/>
    <property type="molecule type" value="Genomic_DNA"/>
</dbReference>
<dbReference type="GO" id="GO:0043022">
    <property type="term" value="F:ribosome binding"/>
    <property type="evidence" value="ECO:0007669"/>
    <property type="project" value="TreeGrafter"/>
</dbReference>